<proteinExistence type="predicted"/>
<dbReference type="KEGG" id="ehx:EMIHUDRAFT_355892"/>
<sequence length="109" mass="11776">MRHAPTAPLVAAGLRGGGDVPAPPIGKPSDRSIGAQSRLQIRERCWRRRRSQRRRQQLPLLSNAPRSDAGVLGPPWTTKDPPGARRPVRWHPPRAAPAGVPTTAVAPPL</sequence>
<dbReference type="PaxDb" id="2903-EOD17416"/>
<dbReference type="RefSeq" id="XP_005769959.1">
    <property type="nucleotide sequence ID" value="XM_005769902.1"/>
</dbReference>
<evidence type="ECO:0000313" key="2">
    <source>
        <dbReference type="EnsemblProtists" id="EOD17416"/>
    </source>
</evidence>
<dbReference type="GeneID" id="17263566"/>
<evidence type="ECO:0000256" key="1">
    <source>
        <dbReference type="SAM" id="MobiDB-lite"/>
    </source>
</evidence>
<name>A0A0D3J1N1_EMIH1</name>
<dbReference type="KEGG" id="ehx:EMIHUDRAFT_365892"/>
<dbReference type="Proteomes" id="UP000013827">
    <property type="component" value="Unassembled WGS sequence"/>
</dbReference>
<dbReference type="HOGENOM" id="CLU_2190835_0_0_1"/>
<dbReference type="AlphaFoldDB" id="A0A0D3J1N1"/>
<accession>A0A0D3J1N1</accession>
<dbReference type="EnsemblProtists" id="EOD17530">
    <property type="protein sequence ID" value="EOD17530"/>
    <property type="gene ID" value="EMIHUDRAFT_374090"/>
</dbReference>
<dbReference type="KEGG" id="ehx:EMIHUDRAFT_374090"/>
<feature type="compositionally biased region" description="Basic residues" evidence="1">
    <location>
        <begin position="45"/>
        <end position="56"/>
    </location>
</feature>
<dbReference type="EnsemblProtists" id="EOD17416">
    <property type="protein sequence ID" value="EOD17416"/>
    <property type="gene ID" value="EMIHUDRAFT_355892"/>
</dbReference>
<dbReference type="RefSeq" id="XP_005769845.1">
    <property type="nucleotide sequence ID" value="XM_005769788.1"/>
</dbReference>
<dbReference type="GeneID" id="17274754"/>
<evidence type="ECO:0000313" key="3">
    <source>
        <dbReference type="Proteomes" id="UP000013827"/>
    </source>
</evidence>
<organism evidence="2 3">
    <name type="scientific">Emiliania huxleyi (strain CCMP1516)</name>
    <dbReference type="NCBI Taxonomy" id="280463"/>
    <lineage>
        <taxon>Eukaryota</taxon>
        <taxon>Haptista</taxon>
        <taxon>Haptophyta</taxon>
        <taxon>Prymnesiophyceae</taxon>
        <taxon>Isochrysidales</taxon>
        <taxon>Noelaerhabdaceae</taxon>
        <taxon>Emiliania</taxon>
    </lineage>
</organism>
<keyword evidence="3" id="KW-1185">Reference proteome</keyword>
<feature type="compositionally biased region" description="Low complexity" evidence="1">
    <location>
        <begin position="96"/>
        <end position="109"/>
    </location>
</feature>
<feature type="region of interest" description="Disordered" evidence="1">
    <location>
        <begin position="1"/>
        <end position="109"/>
    </location>
</feature>
<dbReference type="GeneID" id="17263679"/>
<dbReference type="RefSeq" id="XP_005781910.1">
    <property type="nucleotide sequence ID" value="XM_005781853.1"/>
</dbReference>
<reference evidence="2" key="2">
    <citation type="submission" date="2024-10" db="UniProtKB">
        <authorList>
            <consortium name="EnsemblProtists"/>
        </authorList>
    </citation>
    <scope>IDENTIFICATION</scope>
</reference>
<protein>
    <submittedName>
        <fullName evidence="2">Uncharacterized protein</fullName>
    </submittedName>
</protein>
<reference evidence="3" key="1">
    <citation type="journal article" date="2013" name="Nature">
        <title>Pan genome of the phytoplankton Emiliania underpins its global distribution.</title>
        <authorList>
            <person name="Read B.A."/>
            <person name="Kegel J."/>
            <person name="Klute M.J."/>
            <person name="Kuo A."/>
            <person name="Lefebvre S.C."/>
            <person name="Maumus F."/>
            <person name="Mayer C."/>
            <person name="Miller J."/>
            <person name="Monier A."/>
            <person name="Salamov A."/>
            <person name="Young J."/>
            <person name="Aguilar M."/>
            <person name="Claverie J.M."/>
            <person name="Frickenhaus S."/>
            <person name="Gonzalez K."/>
            <person name="Herman E.K."/>
            <person name="Lin Y.C."/>
            <person name="Napier J."/>
            <person name="Ogata H."/>
            <person name="Sarno A.F."/>
            <person name="Shmutz J."/>
            <person name="Schroeder D."/>
            <person name="de Vargas C."/>
            <person name="Verret F."/>
            <person name="von Dassow P."/>
            <person name="Valentin K."/>
            <person name="Van de Peer Y."/>
            <person name="Wheeler G."/>
            <person name="Dacks J.B."/>
            <person name="Delwiche C.F."/>
            <person name="Dyhrman S.T."/>
            <person name="Glockner G."/>
            <person name="John U."/>
            <person name="Richards T."/>
            <person name="Worden A.Z."/>
            <person name="Zhang X."/>
            <person name="Grigoriev I.V."/>
            <person name="Allen A.E."/>
            <person name="Bidle K."/>
            <person name="Borodovsky M."/>
            <person name="Bowler C."/>
            <person name="Brownlee C."/>
            <person name="Cock J.M."/>
            <person name="Elias M."/>
            <person name="Gladyshev V.N."/>
            <person name="Groth M."/>
            <person name="Guda C."/>
            <person name="Hadaegh A."/>
            <person name="Iglesias-Rodriguez M.D."/>
            <person name="Jenkins J."/>
            <person name="Jones B.M."/>
            <person name="Lawson T."/>
            <person name="Leese F."/>
            <person name="Lindquist E."/>
            <person name="Lobanov A."/>
            <person name="Lomsadze A."/>
            <person name="Malik S.B."/>
            <person name="Marsh M.E."/>
            <person name="Mackinder L."/>
            <person name="Mock T."/>
            <person name="Mueller-Roeber B."/>
            <person name="Pagarete A."/>
            <person name="Parker M."/>
            <person name="Probert I."/>
            <person name="Quesneville H."/>
            <person name="Raines C."/>
            <person name="Rensing S.A."/>
            <person name="Riano-Pachon D.M."/>
            <person name="Richier S."/>
            <person name="Rokitta S."/>
            <person name="Shiraiwa Y."/>
            <person name="Soanes D.M."/>
            <person name="van der Giezen M."/>
            <person name="Wahlund T.M."/>
            <person name="Williams B."/>
            <person name="Wilson W."/>
            <person name="Wolfe G."/>
            <person name="Wurch L.L."/>
        </authorList>
    </citation>
    <scope>NUCLEOTIDE SEQUENCE</scope>
</reference>
<dbReference type="EnsemblProtists" id="EOD29481">
    <property type="protein sequence ID" value="EOD29481"/>
    <property type="gene ID" value="EMIHUDRAFT_365892"/>
</dbReference>